<dbReference type="Gene3D" id="3.40.50.10210">
    <property type="match status" value="1"/>
</dbReference>
<evidence type="ECO:0000256" key="9">
    <source>
        <dbReference type="ARBA" id="ARBA00030686"/>
    </source>
</evidence>
<accession>A0ABN1JFZ7</accession>
<comment type="similarity">
    <text evidence="3 11">Belongs to the CobT family.</text>
</comment>
<comment type="pathway">
    <text evidence="2 11">Nucleoside biosynthesis; alpha-ribazole biosynthesis; alpha-ribazole from 5,6-dimethylbenzimidazole: step 1/2.</text>
</comment>
<dbReference type="NCBIfam" id="NF000996">
    <property type="entry name" value="PRK00105.1"/>
    <property type="match status" value="1"/>
</dbReference>
<evidence type="ECO:0000256" key="2">
    <source>
        <dbReference type="ARBA" id="ARBA00005049"/>
    </source>
</evidence>
<proteinExistence type="inferred from homology"/>
<evidence type="ECO:0000256" key="10">
    <source>
        <dbReference type="ARBA" id="ARBA00047340"/>
    </source>
</evidence>
<dbReference type="InterPro" id="IPR003200">
    <property type="entry name" value="Nict_dMeBzImd_PRibTrfase"/>
</dbReference>
<keyword evidence="6 11" id="KW-0169">Cobalamin biosynthesis</keyword>
<evidence type="ECO:0000256" key="7">
    <source>
        <dbReference type="ARBA" id="ARBA00022676"/>
    </source>
</evidence>
<dbReference type="PANTHER" id="PTHR43463:SF1">
    <property type="entry name" value="NICOTINATE-NUCLEOTIDE--DIMETHYLBENZIMIDAZOLE PHOSPHORIBOSYLTRANSFERASE"/>
    <property type="match status" value="1"/>
</dbReference>
<sequence>MGLLQQTIDSITKLDEKVVKEAWKRIDNLTKPIGSLGVLEEIASKMAGITGKVFPKINNKNIIIMCADNGVIEEDVTNCPREVTKIVTNNFTKDITGVAVLSKFVNSNITVVDVGVDHDFENTKIINKKIMYGTKNMTKEPAMTREDTIKAIEVGIEIVDKLSKQGVDIFGTGEMGVGNTTTSAAVLSVLCDLSPEVTTGKGSGITEKQLLCKENAIKKAISINNPNKDDVIDVLSKVGGLDIAGLCGCFLGAAKNKIPIVIDGFIASTAALCAYRLNPLCKNYMFASHLSAEPAAAYILKEIGLESMLNLKMRLGEGSGCPLAFNIIESALYTMENMGSFEDAKLNSDKYIDIR</sequence>
<gene>
    <name evidence="11 12" type="primary">cobT</name>
    <name evidence="12" type="ORF">GCM10008906_16260</name>
</gene>
<dbReference type="Gene3D" id="1.10.1610.10">
    <property type="match status" value="1"/>
</dbReference>
<keyword evidence="7 11" id="KW-0328">Glycosyltransferase</keyword>
<dbReference type="Proteomes" id="UP001501510">
    <property type="component" value="Unassembled WGS sequence"/>
</dbReference>
<evidence type="ECO:0000313" key="12">
    <source>
        <dbReference type="EMBL" id="GAA0738634.1"/>
    </source>
</evidence>
<dbReference type="PANTHER" id="PTHR43463">
    <property type="entry name" value="NICOTINATE-NUCLEOTIDE--DIMETHYLBENZIMIDAZOLE PHOSPHORIBOSYLTRANSFERASE"/>
    <property type="match status" value="1"/>
</dbReference>
<comment type="caution">
    <text evidence="12">The sequence shown here is derived from an EMBL/GenBank/DDBJ whole genome shotgun (WGS) entry which is preliminary data.</text>
</comment>
<dbReference type="EMBL" id="BAAACG010000008">
    <property type="protein sequence ID" value="GAA0738634.1"/>
    <property type="molecule type" value="Genomic_DNA"/>
</dbReference>
<evidence type="ECO:0000256" key="5">
    <source>
        <dbReference type="ARBA" id="ARBA00015486"/>
    </source>
</evidence>
<dbReference type="NCBIfam" id="TIGR03160">
    <property type="entry name" value="cobT_DBIPRT"/>
    <property type="match status" value="1"/>
</dbReference>
<dbReference type="EC" id="2.4.2.21" evidence="4 11"/>
<protein>
    <recommendedName>
        <fullName evidence="5 11">Nicotinate-nucleotide--dimethylbenzimidazole phosphoribosyltransferase</fullName>
        <shortName evidence="11">NN:DBI PRT</shortName>
        <ecNumber evidence="4 11">2.4.2.21</ecNumber>
    </recommendedName>
    <alternativeName>
        <fullName evidence="9 11">N(1)-alpha-phosphoribosyltransferase</fullName>
    </alternativeName>
</protein>
<dbReference type="GO" id="GO:0016757">
    <property type="term" value="F:glycosyltransferase activity"/>
    <property type="evidence" value="ECO:0007669"/>
    <property type="project" value="UniProtKB-KW"/>
</dbReference>
<evidence type="ECO:0000313" key="13">
    <source>
        <dbReference type="Proteomes" id="UP001501510"/>
    </source>
</evidence>
<evidence type="ECO:0000256" key="1">
    <source>
        <dbReference type="ARBA" id="ARBA00002197"/>
    </source>
</evidence>
<evidence type="ECO:0000256" key="11">
    <source>
        <dbReference type="HAMAP-Rule" id="MF_00230"/>
    </source>
</evidence>
<comment type="function">
    <text evidence="1 11">Catalyzes the synthesis of alpha-ribazole-5'-phosphate from nicotinate mononucleotide (NAMN) and 5,6-dimethylbenzimidazole (DMB).</text>
</comment>
<dbReference type="InterPro" id="IPR036087">
    <property type="entry name" value="Nict_dMeBzImd_PRibTrfase_sf"/>
</dbReference>
<comment type="catalytic activity">
    <reaction evidence="10 11">
        <text>5,6-dimethylbenzimidazole + nicotinate beta-D-ribonucleotide = alpha-ribazole 5'-phosphate + nicotinate + H(+)</text>
        <dbReference type="Rhea" id="RHEA:11196"/>
        <dbReference type="ChEBI" id="CHEBI:15378"/>
        <dbReference type="ChEBI" id="CHEBI:15890"/>
        <dbReference type="ChEBI" id="CHEBI:32544"/>
        <dbReference type="ChEBI" id="CHEBI:57502"/>
        <dbReference type="ChEBI" id="CHEBI:57918"/>
        <dbReference type="EC" id="2.4.2.21"/>
    </reaction>
</comment>
<dbReference type="CDD" id="cd02439">
    <property type="entry name" value="DMB-PRT_CobT"/>
    <property type="match status" value="1"/>
</dbReference>
<dbReference type="InterPro" id="IPR017846">
    <property type="entry name" value="Nict_dMeBzImd_PRibTrfase_bact"/>
</dbReference>
<evidence type="ECO:0000256" key="3">
    <source>
        <dbReference type="ARBA" id="ARBA00007110"/>
    </source>
</evidence>
<keyword evidence="13" id="KW-1185">Reference proteome</keyword>
<name>A0ABN1JFZ7_9CLOT</name>
<reference evidence="12 13" key="1">
    <citation type="journal article" date="2019" name="Int. J. Syst. Evol. Microbiol.">
        <title>The Global Catalogue of Microorganisms (GCM) 10K type strain sequencing project: providing services to taxonomists for standard genome sequencing and annotation.</title>
        <authorList>
            <consortium name="The Broad Institute Genomics Platform"/>
            <consortium name="The Broad Institute Genome Sequencing Center for Infectious Disease"/>
            <person name="Wu L."/>
            <person name="Ma J."/>
        </authorList>
    </citation>
    <scope>NUCLEOTIDE SEQUENCE [LARGE SCALE GENOMIC DNA]</scope>
    <source>
        <strain evidence="12 13">JCM 1407</strain>
    </source>
</reference>
<keyword evidence="8 11" id="KW-0808">Transferase</keyword>
<evidence type="ECO:0000256" key="6">
    <source>
        <dbReference type="ARBA" id="ARBA00022573"/>
    </source>
</evidence>
<evidence type="ECO:0000256" key="4">
    <source>
        <dbReference type="ARBA" id="ARBA00011991"/>
    </source>
</evidence>
<dbReference type="HAMAP" id="MF_00230">
    <property type="entry name" value="CobT"/>
    <property type="match status" value="1"/>
</dbReference>
<dbReference type="RefSeq" id="WP_343760617.1">
    <property type="nucleotide sequence ID" value="NZ_BAAACG010000008.1"/>
</dbReference>
<evidence type="ECO:0000256" key="8">
    <source>
        <dbReference type="ARBA" id="ARBA00022679"/>
    </source>
</evidence>
<dbReference type="SUPFAM" id="SSF52733">
    <property type="entry name" value="Nicotinate mononucleotide:5,6-dimethylbenzimidazole phosphoribosyltransferase (CobT)"/>
    <property type="match status" value="1"/>
</dbReference>
<dbReference type="Pfam" id="PF02277">
    <property type="entry name" value="DBI_PRT"/>
    <property type="match status" value="1"/>
</dbReference>
<feature type="active site" description="Proton acceptor" evidence="11">
    <location>
        <position position="317"/>
    </location>
</feature>
<organism evidence="12 13">
    <name type="scientific">Clostridium oceanicum</name>
    <dbReference type="NCBI Taxonomy" id="1543"/>
    <lineage>
        <taxon>Bacteria</taxon>
        <taxon>Bacillati</taxon>
        <taxon>Bacillota</taxon>
        <taxon>Clostridia</taxon>
        <taxon>Eubacteriales</taxon>
        <taxon>Clostridiaceae</taxon>
        <taxon>Clostridium</taxon>
    </lineage>
</organism>
<dbReference type="InterPro" id="IPR023195">
    <property type="entry name" value="Nict_dMeBzImd_PRibTrfase_N"/>
</dbReference>